<feature type="region of interest" description="Disordered" evidence="1">
    <location>
        <begin position="164"/>
        <end position="186"/>
    </location>
</feature>
<organism evidence="2 3">
    <name type="scientific">Erwinia phage Hena1</name>
    <dbReference type="NCBI Taxonomy" id="2678601"/>
    <lineage>
        <taxon>Viruses</taxon>
        <taxon>Duplodnaviria</taxon>
        <taxon>Heunggongvirae</taxon>
        <taxon>Uroviricota</taxon>
        <taxon>Caudoviricetes</taxon>
        <taxon>Vequintavirinae</taxon>
        <taxon>Henunavirus</taxon>
        <taxon>Henunavirus hena1</taxon>
    </lineage>
</organism>
<evidence type="ECO:0000313" key="2">
    <source>
        <dbReference type="EMBL" id="QGZ16372.1"/>
    </source>
</evidence>
<feature type="compositionally biased region" description="Basic residues" evidence="1">
    <location>
        <begin position="170"/>
        <end position="186"/>
    </location>
</feature>
<reference evidence="2 3" key="1">
    <citation type="submission" date="2019-11" db="EMBL/GenBank/DDBJ databases">
        <title>Characterization of a new Erwinia amylovora bacteriophage.</title>
        <authorList>
            <person name="Valentovich L.N."/>
            <person name="Akhremchuk A.E."/>
            <person name="Besarab N.V."/>
            <person name="Lagonenko A.L."/>
        </authorList>
    </citation>
    <scope>NUCLEOTIDE SEQUENCE [LARGE SCALE GENOMIC DNA]</scope>
</reference>
<accession>A0A6B9JCK6</accession>
<proteinExistence type="predicted"/>
<name>A0A6B9JCK6_9CAUD</name>
<dbReference type="EMBL" id="MN732867">
    <property type="protein sequence ID" value="QGZ16372.1"/>
    <property type="molecule type" value="Genomic_DNA"/>
</dbReference>
<evidence type="ECO:0000313" key="3">
    <source>
        <dbReference type="Proteomes" id="UP000433183"/>
    </source>
</evidence>
<protein>
    <submittedName>
        <fullName evidence="2">Uncharacterized protein</fullName>
    </submittedName>
</protein>
<keyword evidence="3" id="KW-1185">Reference proteome</keyword>
<dbReference type="Proteomes" id="UP000433183">
    <property type="component" value="Segment"/>
</dbReference>
<gene>
    <name evidence="2" type="ORF">Hena1_02220</name>
</gene>
<evidence type="ECO:0000256" key="1">
    <source>
        <dbReference type="SAM" id="MobiDB-lite"/>
    </source>
</evidence>
<sequence length="186" mass="20862">MQEAIDIDKTLIGMDSRFMLGSIDHMAPTEEEKAQMTKVWAELREQFKDTDLKIVLPDVDFSSLEERAAAFAADSLLWDDRVLGAEEEYVEVCSDPELLALVRQSAQERSKEKKDVVVLGAGPGLAGGFIGALTSFATMERRMLADNIVHIDLAEEKMMKPSFLDERSSKLRKGRGHNKFKKGKKK</sequence>